<accession>A0A0G9K663</accession>
<dbReference type="Gene3D" id="3.90.320.10">
    <property type="match status" value="1"/>
</dbReference>
<dbReference type="InterPro" id="IPR027616">
    <property type="entry name" value="Cas4_PREFRAN"/>
</dbReference>
<reference evidence="2 3" key="1">
    <citation type="submission" date="2014-01" db="EMBL/GenBank/DDBJ databases">
        <title>Development of a Comparative Genomic Fingerprinting Assay for High Resolution Genotyping of Arcobacter butzleri.</title>
        <authorList>
            <person name="Webb A.L."/>
            <person name="Inglis G.D."/>
            <person name="Kruczkiewicz P."/>
            <person name="Selinger L.B."/>
            <person name="Taboada E.N."/>
        </authorList>
    </citation>
    <scope>NUCLEOTIDE SEQUENCE [LARGE SCALE GENOMIC DNA]</scope>
    <source>
        <strain evidence="2 3">L348</strain>
    </source>
</reference>
<proteinExistence type="predicted"/>
<dbReference type="AlphaFoldDB" id="A0A0G9K663"/>
<evidence type="ECO:0000259" key="1">
    <source>
        <dbReference type="Pfam" id="PF01930"/>
    </source>
</evidence>
<dbReference type="RefSeq" id="WP_052943012.1">
    <property type="nucleotide sequence ID" value="NZ_JAIQ01000039.1"/>
</dbReference>
<protein>
    <recommendedName>
        <fullName evidence="1">DUF83 domain-containing protein</fullName>
    </recommendedName>
</protein>
<name>A0A0G9K663_9BACT</name>
<feature type="domain" description="DUF83" evidence="1">
    <location>
        <begin position="10"/>
        <end position="180"/>
    </location>
</feature>
<sequence length="184" mass="21717">MENYIPISFLNDFIFCPRSIYFHQLYGRSNESIYHTTAQSEGKLAYKSIDNKTYTTSKKVLQTIEIYSHRFGLGGKIDTFNIDTKVLTERKKKITKVYDGYIYQLYAQYHCLVDMGYDVKTLRLYSMNDNKIYPIKLPHEDLDRQKKFEELLNIMKEFDLNSPFSINTNKCNCCIYKNLCDVAP</sequence>
<dbReference type="Pfam" id="PF01930">
    <property type="entry name" value="Cas_Cas4"/>
    <property type="match status" value="1"/>
</dbReference>
<organism evidence="2 3">
    <name type="scientific">Aliarcobacter butzleri L348</name>
    <dbReference type="NCBI Taxonomy" id="1447256"/>
    <lineage>
        <taxon>Bacteria</taxon>
        <taxon>Pseudomonadati</taxon>
        <taxon>Campylobacterota</taxon>
        <taxon>Epsilonproteobacteria</taxon>
        <taxon>Campylobacterales</taxon>
        <taxon>Arcobacteraceae</taxon>
        <taxon>Aliarcobacter</taxon>
    </lineage>
</organism>
<evidence type="ECO:0000313" key="3">
    <source>
        <dbReference type="Proteomes" id="UP000035514"/>
    </source>
</evidence>
<dbReference type="EMBL" id="JAIQ01000039">
    <property type="protein sequence ID" value="KLE02042.1"/>
    <property type="molecule type" value="Genomic_DNA"/>
</dbReference>
<gene>
    <name evidence="2" type="ORF">AA20_01660</name>
</gene>
<dbReference type="NCBIfam" id="TIGR04328">
    <property type="entry name" value="cas4_PREFRAN"/>
    <property type="match status" value="1"/>
</dbReference>
<comment type="caution">
    <text evidence="2">The sequence shown here is derived from an EMBL/GenBank/DDBJ whole genome shotgun (WGS) entry which is preliminary data.</text>
</comment>
<dbReference type="Proteomes" id="UP000035514">
    <property type="component" value="Unassembled WGS sequence"/>
</dbReference>
<dbReference type="PATRIC" id="fig|1447256.3.peg.319"/>
<dbReference type="InterPro" id="IPR022765">
    <property type="entry name" value="Dna2/Cas4_DUF83"/>
</dbReference>
<dbReference type="InterPro" id="IPR011604">
    <property type="entry name" value="PDDEXK-like_dom_sf"/>
</dbReference>
<evidence type="ECO:0000313" key="2">
    <source>
        <dbReference type="EMBL" id="KLE02042.1"/>
    </source>
</evidence>